<dbReference type="Proteomes" id="UP000002011">
    <property type="component" value="Chromosome"/>
</dbReference>
<keyword evidence="3" id="KW-1185">Reference proteome</keyword>
<dbReference type="GO" id="GO:0016787">
    <property type="term" value="F:hydrolase activity"/>
    <property type="evidence" value="ECO:0007669"/>
    <property type="project" value="UniProtKB-KW"/>
</dbReference>
<reference evidence="2 3" key="1">
    <citation type="journal article" date="2009" name="Stand. Genomic Sci.">
        <title>Complete genome sequence of Dyadobacter fermentans type strain (NS114).</title>
        <authorList>
            <person name="Lang E."/>
            <person name="Lapidus A."/>
            <person name="Chertkov O."/>
            <person name="Brettin T."/>
            <person name="Detter J.C."/>
            <person name="Han C."/>
            <person name="Copeland A."/>
            <person name="Glavina Del Rio T."/>
            <person name="Nolan M."/>
            <person name="Chen F."/>
            <person name="Lucas S."/>
            <person name="Tice H."/>
            <person name="Cheng J.F."/>
            <person name="Land M."/>
            <person name="Hauser L."/>
            <person name="Chang Y.J."/>
            <person name="Jeffries C.D."/>
            <person name="Kopitz M."/>
            <person name="Bruce D."/>
            <person name="Goodwin L."/>
            <person name="Pitluck S."/>
            <person name="Ovchinnikova G."/>
            <person name="Pati A."/>
            <person name="Ivanova N."/>
            <person name="Mavrommatis K."/>
            <person name="Chen A."/>
            <person name="Palaniappan K."/>
            <person name="Chain P."/>
            <person name="Bristow J."/>
            <person name="Eisen J.A."/>
            <person name="Markowitz V."/>
            <person name="Hugenholtz P."/>
            <person name="Goker M."/>
            <person name="Rohde M."/>
            <person name="Kyrpides N.C."/>
            <person name="Klenk H.P."/>
        </authorList>
    </citation>
    <scope>NUCLEOTIDE SEQUENCE [LARGE SCALE GENOMIC DNA]</scope>
    <source>
        <strain evidence="3">ATCC 700827 / DSM 18053 / CIP 107007 / KCTC 52180 / NS114</strain>
    </source>
</reference>
<dbReference type="PANTHER" id="PTHR43736:SF1">
    <property type="entry name" value="DIHYDRONEOPTERIN TRIPHOSPHATE DIPHOSPHATASE"/>
    <property type="match status" value="1"/>
</dbReference>
<dbReference type="CDD" id="cd03674">
    <property type="entry name" value="NUDIX_Hydrolase"/>
    <property type="match status" value="1"/>
</dbReference>
<dbReference type="KEGG" id="dfe:Dfer_5005"/>
<protein>
    <submittedName>
        <fullName evidence="2">NUDIX hydrolase</fullName>
    </submittedName>
</protein>
<dbReference type="eggNOG" id="COG1051">
    <property type="taxonomic scope" value="Bacteria"/>
</dbReference>
<keyword evidence="2" id="KW-0378">Hydrolase</keyword>
<dbReference type="PANTHER" id="PTHR43736">
    <property type="entry name" value="ADP-RIBOSE PYROPHOSPHATASE"/>
    <property type="match status" value="1"/>
</dbReference>
<evidence type="ECO:0000313" key="3">
    <source>
        <dbReference type="Proteomes" id="UP000002011"/>
    </source>
</evidence>
<dbReference type="STRING" id="471854.Dfer_5005"/>
<evidence type="ECO:0000259" key="1">
    <source>
        <dbReference type="PROSITE" id="PS51462"/>
    </source>
</evidence>
<dbReference type="HOGENOM" id="CLU_101758_1_0_10"/>
<dbReference type="InterPro" id="IPR015797">
    <property type="entry name" value="NUDIX_hydrolase-like_dom_sf"/>
</dbReference>
<feature type="domain" description="Nudix hydrolase" evidence="1">
    <location>
        <begin position="44"/>
        <end position="178"/>
    </location>
</feature>
<organism evidence="2 3">
    <name type="scientific">Dyadobacter fermentans (strain ATCC 700827 / DSM 18053 / CIP 107007 / KCTC 52180 / NS114)</name>
    <dbReference type="NCBI Taxonomy" id="471854"/>
    <lineage>
        <taxon>Bacteria</taxon>
        <taxon>Pseudomonadati</taxon>
        <taxon>Bacteroidota</taxon>
        <taxon>Cytophagia</taxon>
        <taxon>Cytophagales</taxon>
        <taxon>Spirosomataceae</taxon>
        <taxon>Dyadobacter</taxon>
    </lineage>
</organism>
<dbReference type="Gene3D" id="3.90.79.10">
    <property type="entry name" value="Nucleoside Triphosphate Pyrophosphohydrolase"/>
    <property type="match status" value="1"/>
</dbReference>
<evidence type="ECO:0000313" key="2">
    <source>
        <dbReference type="EMBL" id="ACT96205.1"/>
    </source>
</evidence>
<name>C6W7L1_DYAFD</name>
<dbReference type="AlphaFoldDB" id="C6W7L1"/>
<dbReference type="EMBL" id="CP001619">
    <property type="protein sequence ID" value="ACT96205.1"/>
    <property type="molecule type" value="Genomic_DNA"/>
</dbReference>
<accession>C6W7L1</accession>
<sequence>MKRDSLLSLLASYEPEPGLEAEMHNDTVDFVKQHPDCFERSLLKGHITASGWVLSPGKDSVLLMHHRKLDRWFQPGGHCDGDPNVREVAMKEVMEETGITALQALHDGIFDVDVHLIPENKDIPAHFHYDIRFAFKAAEGQEIVLNSESKDVQWVPVSQVQHSNDSESIMRMVRKTSLFAAPVD</sequence>
<dbReference type="SUPFAM" id="SSF55811">
    <property type="entry name" value="Nudix"/>
    <property type="match status" value="1"/>
</dbReference>
<dbReference type="Pfam" id="PF00293">
    <property type="entry name" value="NUDIX"/>
    <property type="match status" value="1"/>
</dbReference>
<gene>
    <name evidence="2" type="ordered locus">Dfer_5005</name>
</gene>
<dbReference type="RefSeq" id="WP_015814446.1">
    <property type="nucleotide sequence ID" value="NC_013037.1"/>
</dbReference>
<dbReference type="InterPro" id="IPR000086">
    <property type="entry name" value="NUDIX_hydrolase_dom"/>
</dbReference>
<dbReference type="OrthoDB" id="9787880at2"/>
<proteinExistence type="predicted"/>
<dbReference type="PROSITE" id="PS51462">
    <property type="entry name" value="NUDIX"/>
    <property type="match status" value="1"/>
</dbReference>